<gene>
    <name evidence="3" type="ORF">D477_016185</name>
</gene>
<dbReference type="InterPro" id="IPR036374">
    <property type="entry name" value="OxRdtase_Mopterin-bd_sf"/>
</dbReference>
<evidence type="ECO:0000313" key="4">
    <source>
        <dbReference type="Proteomes" id="UP000010729"/>
    </source>
</evidence>
<dbReference type="PANTHER" id="PTHR19372">
    <property type="entry name" value="SULFITE REDUCTASE"/>
    <property type="match status" value="1"/>
</dbReference>
<proteinExistence type="predicted"/>
<dbReference type="SUPFAM" id="SSF56524">
    <property type="entry name" value="Oxidoreductase molybdopterin-binding domain"/>
    <property type="match status" value="1"/>
</dbReference>
<feature type="compositionally biased region" description="Polar residues" evidence="1">
    <location>
        <begin position="256"/>
        <end position="278"/>
    </location>
</feature>
<feature type="region of interest" description="Disordered" evidence="1">
    <location>
        <begin position="247"/>
        <end position="293"/>
    </location>
</feature>
<dbReference type="GO" id="GO:0020037">
    <property type="term" value="F:heme binding"/>
    <property type="evidence" value="ECO:0007669"/>
    <property type="project" value="TreeGrafter"/>
</dbReference>
<dbReference type="Gene3D" id="3.90.420.10">
    <property type="entry name" value="Oxidoreductase, molybdopterin-binding domain"/>
    <property type="match status" value="1"/>
</dbReference>
<evidence type="ECO:0000313" key="3">
    <source>
        <dbReference type="EMBL" id="EMY33208.1"/>
    </source>
</evidence>
<dbReference type="GO" id="GO:0006790">
    <property type="term" value="P:sulfur compound metabolic process"/>
    <property type="evidence" value="ECO:0007669"/>
    <property type="project" value="TreeGrafter"/>
</dbReference>
<dbReference type="PRINTS" id="PR00407">
    <property type="entry name" value="EUMOPTERIN"/>
</dbReference>
<dbReference type="GO" id="GO:0008482">
    <property type="term" value="F:sulfite oxidase activity"/>
    <property type="evidence" value="ECO:0007669"/>
    <property type="project" value="TreeGrafter"/>
</dbReference>
<reference evidence="3 4" key="1">
    <citation type="journal article" date="2013" name="Genome Announc.">
        <title>Draft Genome Sequence of Arthrobacter crystallopoietes Strain BAB-32, Revealing Genes for Bioremediation.</title>
        <authorList>
            <person name="Joshi M.N."/>
            <person name="Pandit A.S."/>
            <person name="Sharma A."/>
            <person name="Pandya R.V."/>
            <person name="Desai S.M."/>
            <person name="Saxena A.K."/>
            <person name="Bagatharia S.B."/>
        </authorList>
    </citation>
    <scope>NUCLEOTIDE SEQUENCE [LARGE SCALE GENOMIC DNA]</scope>
    <source>
        <strain evidence="3 4">BAB-32</strain>
    </source>
</reference>
<evidence type="ECO:0000259" key="2">
    <source>
        <dbReference type="Pfam" id="PF00174"/>
    </source>
</evidence>
<dbReference type="GO" id="GO:0043546">
    <property type="term" value="F:molybdopterin cofactor binding"/>
    <property type="evidence" value="ECO:0007669"/>
    <property type="project" value="TreeGrafter"/>
</dbReference>
<comment type="caution">
    <text evidence="3">The sequence shown here is derived from an EMBL/GenBank/DDBJ whole genome shotgun (WGS) entry which is preliminary data.</text>
</comment>
<keyword evidence="4" id="KW-1185">Reference proteome</keyword>
<dbReference type="PANTHER" id="PTHR19372:SF7">
    <property type="entry name" value="SULFITE OXIDASE, MITOCHONDRIAL"/>
    <property type="match status" value="1"/>
</dbReference>
<protein>
    <submittedName>
        <fullName evidence="3">Sulfite oxidase</fullName>
    </submittedName>
</protein>
<name>N1V4P0_9MICC</name>
<dbReference type="InterPro" id="IPR008335">
    <property type="entry name" value="Mopterin_OxRdtase_euk"/>
</dbReference>
<feature type="domain" description="Oxidoreductase molybdopterin-binding" evidence="2">
    <location>
        <begin position="21"/>
        <end position="192"/>
    </location>
</feature>
<dbReference type="AlphaFoldDB" id="N1V4P0"/>
<organism evidence="3 4">
    <name type="scientific">Arthrobacter crystallopoietes BAB-32</name>
    <dbReference type="NCBI Taxonomy" id="1246476"/>
    <lineage>
        <taxon>Bacteria</taxon>
        <taxon>Bacillati</taxon>
        <taxon>Actinomycetota</taxon>
        <taxon>Actinomycetes</taxon>
        <taxon>Micrococcales</taxon>
        <taxon>Micrococcaceae</taxon>
        <taxon>Crystallibacter</taxon>
    </lineage>
</organism>
<evidence type="ECO:0000256" key="1">
    <source>
        <dbReference type="SAM" id="MobiDB-lite"/>
    </source>
</evidence>
<accession>N1V4P0</accession>
<dbReference type="InterPro" id="IPR000572">
    <property type="entry name" value="OxRdtase_Mopterin-bd_dom"/>
</dbReference>
<dbReference type="EMBL" id="ANPE02000193">
    <property type="protein sequence ID" value="EMY33208.1"/>
    <property type="molecule type" value="Genomic_DNA"/>
</dbReference>
<dbReference type="Pfam" id="PF00174">
    <property type="entry name" value="Oxidored_molyb"/>
    <property type="match status" value="1"/>
</dbReference>
<sequence>MPLELLHWTATPVGMHYLLIHFDVPAIDPETWSLRVHGAVQRPLDLRLDDLRAREQRTLAVTMECAGNGRSLMEPRPVSQPWILGAVGTAVWTGTPLSGVLAEAGLEPGAVEVVFTGADRGFQGGVEQAYARSLPVDIAAGEDILLAYEMNGQPLMPQHGFPLRLLVPGWYGMTSVKWLRSIEAVTTPFEGFQQAVAYRFQQDADDPGSRCRGFASGRSWFHPESRTSRRGAAYWRRARLCWKDEPGRGRARSRLSKSGSTASGPRRISSQPWTSTPGSAGPSLGLLPRERTN</sequence>
<dbReference type="Proteomes" id="UP000010729">
    <property type="component" value="Unassembled WGS sequence"/>
</dbReference>